<dbReference type="EMBL" id="CAADIG010000005">
    <property type="protein sequence ID" value="VFR39628.1"/>
    <property type="molecule type" value="Genomic_DNA"/>
</dbReference>
<keyword evidence="3" id="KW-0406">Ion transport</keyword>
<evidence type="ECO:0000313" key="17">
    <source>
        <dbReference type="EMBL" id="VFS22050.1"/>
    </source>
</evidence>
<evidence type="ECO:0000256" key="1">
    <source>
        <dbReference type="ARBA" id="ARBA00004571"/>
    </source>
</evidence>
<dbReference type="InterPro" id="IPR012910">
    <property type="entry name" value="Plug_dom"/>
</dbReference>
<sequence>MYAAGLGKCNALAVALALLAGGVCVSTDAQAQAQAMDVRRYEIPAGQLAGGLKLLAIQSRLQLLAPPELTRGLRGRAVSGTYTAREALEQVLAGSGLSYEFVNASTVVIKRAGTRLPASARPTASPAPAQSRQQLTPEPPPATLDAVTVTGTRIRGGSTPSPVITIGSERIEEEGFSDLGEVIRSIPQNFGGGQNPGVSSGNLSGAGNANQNITGGSSLNLRGLGPDATLTLLNGRRLGYSGYVQAVDIGSIPVEAVERVELIADGASAIYGSDAVGGVGNVILKRDFEGVTVGTRYGGATDGGLATHEYSATMGTTWATGGLLATYKDLSSDPIRVSQRSYTDHLITPTTVYPGSDLRSALISAHQALGVGAELRLDALRSRRDQTYAYYGSSGLNRIASQTTSTLVSPSIDMSLPGDWTLTLSATRAKDESEQYQGRESASTGATTVVTDACFCNESRSYEAGVEGPLFAMAGGDARLAAGAGYRKNAFVWADHSRGTDTARGDEGVRFAYAEINLPLVGPQQGIAGIRRLALTAAVRGEDYDSFGRITTPKFGLVYSPSADFTVKASWGKSFKAPTLFEQNYANSLYLDTPGWYGGTGYADDATVLVVDGGNPRLDPERARTWSASLAIHPEALPGLEAEVTWFDIDYTDRVVQPIRNAAQAMSNPIYGSFVDYSPSIEEQAELLASTEAFYNWAGAAYDPSKVVATLYTQYQNASRQRTKGLDLSGAYRIDLGPGGLTLRGSATWLDSVQQYSVAESPFDLSGTLFNPAKVVGRAGAVWTQGGLSSSLFANYIGGVKDAVNDDKGASFTTFDATLRYTTGPRGDGWADLELGLSVQNLLDRAPPLYSPSLAAYAVPYDSTNYSAIGRYVSVSLSKHW</sequence>
<dbReference type="Gene3D" id="2.170.130.10">
    <property type="entry name" value="TonB-dependent receptor, plug domain"/>
    <property type="match status" value="1"/>
</dbReference>
<dbReference type="EMBL" id="CAADII010000042">
    <property type="protein sequence ID" value="VFR55156.1"/>
    <property type="molecule type" value="Genomic_DNA"/>
</dbReference>
<feature type="compositionally biased region" description="Low complexity" evidence="9">
    <location>
        <begin position="117"/>
        <end position="134"/>
    </location>
</feature>
<gene>
    <name evidence="11" type="ORF">AMP9_4462</name>
    <name evidence="12" type="ORF">ANT2_4284</name>
    <name evidence="15" type="ORF">ANT3_4288</name>
    <name evidence="13" type="ORF">BRI6_4581</name>
    <name evidence="14" type="ORF">BRI9_4584</name>
    <name evidence="16" type="ORF">IVO3_4580</name>
    <name evidence="17" type="ORF">RAN7_4512</name>
</gene>
<evidence type="ECO:0000313" key="13">
    <source>
        <dbReference type="EMBL" id="VFR55156.1"/>
    </source>
</evidence>
<evidence type="ECO:0000256" key="9">
    <source>
        <dbReference type="SAM" id="MobiDB-lite"/>
    </source>
</evidence>
<dbReference type="Pfam" id="PF07660">
    <property type="entry name" value="STN"/>
    <property type="match status" value="1"/>
</dbReference>
<organism evidence="12">
    <name type="scientific">plant metagenome</name>
    <dbReference type="NCBI Taxonomy" id="1297885"/>
    <lineage>
        <taxon>unclassified sequences</taxon>
        <taxon>metagenomes</taxon>
        <taxon>organismal metagenomes</taxon>
    </lineage>
</organism>
<keyword evidence="8" id="KW-0998">Cell outer membrane</keyword>
<dbReference type="PANTHER" id="PTHR47234:SF3">
    <property type="entry name" value="SECRETIN_TONB SHORT N-TERMINAL DOMAIN-CONTAINING PROTEIN"/>
    <property type="match status" value="1"/>
</dbReference>
<evidence type="ECO:0000256" key="4">
    <source>
        <dbReference type="ARBA" id="ARBA00022692"/>
    </source>
</evidence>
<dbReference type="Gene3D" id="2.40.170.20">
    <property type="entry name" value="TonB-dependent receptor, beta-barrel domain"/>
    <property type="match status" value="1"/>
</dbReference>
<dbReference type="EMBL" id="CAADIP010000070">
    <property type="protein sequence ID" value="VFR98689.1"/>
    <property type="molecule type" value="Genomic_DNA"/>
</dbReference>
<dbReference type="InterPro" id="IPR011662">
    <property type="entry name" value="Secretin/TonB_short_N"/>
</dbReference>
<feature type="region of interest" description="Disordered" evidence="9">
    <location>
        <begin position="117"/>
        <end position="144"/>
    </location>
</feature>
<dbReference type="AlphaFoldDB" id="A0A484QMZ6"/>
<proteinExistence type="predicted"/>
<evidence type="ECO:0000259" key="10">
    <source>
        <dbReference type="SMART" id="SM00965"/>
    </source>
</evidence>
<evidence type="ECO:0000256" key="3">
    <source>
        <dbReference type="ARBA" id="ARBA00022496"/>
    </source>
</evidence>
<name>A0A484QMZ6_9ZZZZ</name>
<feature type="domain" description="Secretin/TonB short N-terminal" evidence="10">
    <location>
        <begin position="61"/>
        <end position="112"/>
    </location>
</feature>
<keyword evidence="5" id="KW-0408">Iron</keyword>
<dbReference type="InterPro" id="IPR000531">
    <property type="entry name" value="Beta-barrel_TonB"/>
</dbReference>
<evidence type="ECO:0000313" key="12">
    <source>
        <dbReference type="EMBL" id="VFR39628.1"/>
    </source>
</evidence>
<dbReference type="PANTHER" id="PTHR47234">
    <property type="match status" value="1"/>
</dbReference>
<protein>
    <submittedName>
        <fullName evidence="12">TonB-dependent receptor</fullName>
    </submittedName>
</protein>
<evidence type="ECO:0000256" key="7">
    <source>
        <dbReference type="ARBA" id="ARBA00023136"/>
    </source>
</evidence>
<evidence type="ECO:0000313" key="11">
    <source>
        <dbReference type="EMBL" id="VFR27374.1"/>
    </source>
</evidence>
<reference evidence="12" key="1">
    <citation type="submission" date="2019-03" db="EMBL/GenBank/DDBJ databases">
        <authorList>
            <person name="Danneels B."/>
        </authorList>
    </citation>
    <scope>NUCLEOTIDE SEQUENCE</scope>
</reference>
<comment type="subcellular location">
    <subcellularLocation>
        <location evidence="1">Cell outer membrane</location>
        <topology evidence="1">Multi-pass membrane protein</topology>
    </subcellularLocation>
</comment>
<dbReference type="SUPFAM" id="SSF56935">
    <property type="entry name" value="Porins"/>
    <property type="match status" value="1"/>
</dbReference>
<evidence type="ECO:0000256" key="6">
    <source>
        <dbReference type="ARBA" id="ARBA00023077"/>
    </source>
</evidence>
<keyword evidence="6" id="KW-0798">TonB box</keyword>
<dbReference type="Pfam" id="PF00593">
    <property type="entry name" value="TonB_dep_Rec_b-barrel"/>
    <property type="match status" value="1"/>
</dbReference>
<evidence type="ECO:0000256" key="5">
    <source>
        <dbReference type="ARBA" id="ARBA00023004"/>
    </source>
</evidence>
<evidence type="ECO:0000313" key="15">
    <source>
        <dbReference type="EMBL" id="VFR70977.1"/>
    </source>
</evidence>
<keyword evidence="4" id="KW-0812">Transmembrane</keyword>
<evidence type="ECO:0000256" key="8">
    <source>
        <dbReference type="ARBA" id="ARBA00023237"/>
    </source>
</evidence>
<dbReference type="EMBL" id="CAADIZ010000011">
    <property type="protein sequence ID" value="VFS22050.1"/>
    <property type="molecule type" value="Genomic_DNA"/>
</dbReference>
<keyword evidence="3" id="KW-0410">Iron transport</keyword>
<dbReference type="EMBL" id="CAADID010000021">
    <property type="protein sequence ID" value="VFR70977.1"/>
    <property type="molecule type" value="Genomic_DNA"/>
</dbReference>
<dbReference type="GO" id="GO:0009279">
    <property type="term" value="C:cell outer membrane"/>
    <property type="evidence" value="ECO:0007669"/>
    <property type="project" value="UniProtKB-SubCell"/>
</dbReference>
<keyword evidence="7" id="KW-0472">Membrane</keyword>
<dbReference type="PROSITE" id="PS52016">
    <property type="entry name" value="TONB_DEPENDENT_REC_3"/>
    <property type="match status" value="1"/>
</dbReference>
<dbReference type="Gene3D" id="3.55.50.30">
    <property type="match status" value="1"/>
</dbReference>
<dbReference type="InterPro" id="IPR039426">
    <property type="entry name" value="TonB-dep_rcpt-like"/>
</dbReference>
<keyword evidence="2" id="KW-0813">Transport</keyword>
<dbReference type="EMBL" id="CAADIK010000023">
    <property type="protein sequence ID" value="VFR69573.1"/>
    <property type="molecule type" value="Genomic_DNA"/>
</dbReference>
<evidence type="ECO:0000256" key="2">
    <source>
        <dbReference type="ARBA" id="ARBA00022448"/>
    </source>
</evidence>
<dbReference type="CDD" id="cd01347">
    <property type="entry name" value="ligand_gated_channel"/>
    <property type="match status" value="1"/>
</dbReference>
<evidence type="ECO:0000313" key="16">
    <source>
        <dbReference type="EMBL" id="VFR98689.1"/>
    </source>
</evidence>
<dbReference type="SMART" id="SM00965">
    <property type="entry name" value="STN"/>
    <property type="match status" value="1"/>
</dbReference>
<evidence type="ECO:0000313" key="14">
    <source>
        <dbReference type="EMBL" id="VFR69573.1"/>
    </source>
</evidence>
<dbReference type="InterPro" id="IPR037066">
    <property type="entry name" value="Plug_dom_sf"/>
</dbReference>
<dbReference type="InterPro" id="IPR036942">
    <property type="entry name" value="Beta-barrel_TonB_sf"/>
</dbReference>
<keyword evidence="12" id="KW-0675">Receptor</keyword>
<accession>A0A484QMZ6</accession>
<dbReference type="EMBL" id="CAADHY010000023">
    <property type="protein sequence ID" value="VFR27374.1"/>
    <property type="molecule type" value="Genomic_DNA"/>
</dbReference>
<dbReference type="GO" id="GO:0006826">
    <property type="term" value="P:iron ion transport"/>
    <property type="evidence" value="ECO:0007669"/>
    <property type="project" value="UniProtKB-KW"/>
</dbReference>
<dbReference type="Pfam" id="PF07715">
    <property type="entry name" value="Plug"/>
    <property type="match status" value="1"/>
</dbReference>